<comment type="caution">
    <text evidence="1">The sequence shown here is derived from an EMBL/GenBank/DDBJ whole genome shotgun (WGS) entry which is preliminary data.</text>
</comment>
<gene>
    <name evidence="1" type="ORF">CDAUBV1_LOCUS4372</name>
</gene>
<protein>
    <submittedName>
        <fullName evidence="1">Uncharacterized protein</fullName>
    </submittedName>
</protein>
<feature type="non-terminal residue" evidence="1">
    <location>
        <position position="1"/>
    </location>
</feature>
<proteinExistence type="predicted"/>
<name>A0AAV2T6M7_CALDB</name>
<reference evidence="1" key="1">
    <citation type="submission" date="2024-06" db="EMBL/GenBank/DDBJ databases">
        <authorList>
            <person name="Liu X."/>
            <person name="Lenzi L."/>
            <person name="Haldenby T S."/>
            <person name="Uol C."/>
        </authorList>
    </citation>
    <scope>NUCLEOTIDE SEQUENCE</scope>
</reference>
<dbReference type="AlphaFoldDB" id="A0AAV2T6M7"/>
<organism evidence="1 2">
    <name type="scientific">Calicophoron daubneyi</name>
    <name type="common">Rumen fluke</name>
    <name type="synonym">Paramphistomum daubneyi</name>
    <dbReference type="NCBI Taxonomy" id="300641"/>
    <lineage>
        <taxon>Eukaryota</taxon>
        <taxon>Metazoa</taxon>
        <taxon>Spiralia</taxon>
        <taxon>Lophotrochozoa</taxon>
        <taxon>Platyhelminthes</taxon>
        <taxon>Trematoda</taxon>
        <taxon>Digenea</taxon>
        <taxon>Plagiorchiida</taxon>
        <taxon>Pronocephalata</taxon>
        <taxon>Paramphistomoidea</taxon>
        <taxon>Paramphistomidae</taxon>
        <taxon>Calicophoron</taxon>
    </lineage>
</organism>
<evidence type="ECO:0000313" key="1">
    <source>
        <dbReference type="EMBL" id="CAL5131831.1"/>
    </source>
</evidence>
<accession>A0AAV2T6M7</accession>
<dbReference type="Proteomes" id="UP001497525">
    <property type="component" value="Unassembled WGS sequence"/>
</dbReference>
<evidence type="ECO:0000313" key="2">
    <source>
        <dbReference type="Proteomes" id="UP001497525"/>
    </source>
</evidence>
<sequence length="169" mass="18870">RLDGGGLTSNPLSASPLSAAHQQLLQLNGTNQEKASQSMLKSQYSLQRREIDRDWRFPSHVLNGLSGVVNSYTPIAWGWFLTSPSPSSPKSAPTSYRELTDSPHFTPPSYVCKYCIGKSQLLWMELLSNSDDNQLRNGKRCADEADLSIYRRPISDYCQISSAYLVNKP</sequence>
<dbReference type="EMBL" id="CAXLJL010000109">
    <property type="protein sequence ID" value="CAL5131831.1"/>
    <property type="molecule type" value="Genomic_DNA"/>
</dbReference>